<keyword evidence="4" id="KW-1185">Reference proteome</keyword>
<reference evidence="2" key="1">
    <citation type="submission" date="2023-06" db="EMBL/GenBank/DDBJ databases">
        <authorList>
            <person name="Kurt Z."/>
        </authorList>
    </citation>
    <scope>NUCLEOTIDE SEQUENCE</scope>
</reference>
<name>A0AA86QLI0_9EUKA</name>
<evidence type="ECO:0000313" key="2">
    <source>
        <dbReference type="EMBL" id="CAI9961769.1"/>
    </source>
</evidence>
<dbReference type="EMBL" id="CATOUU010000944">
    <property type="protein sequence ID" value="CAI9961769.1"/>
    <property type="molecule type" value="Genomic_DNA"/>
</dbReference>
<gene>
    <name evidence="2" type="ORF">HINF_LOCUS49414</name>
    <name evidence="3" type="ORF">HINF_LOCUS58502</name>
</gene>
<keyword evidence="1" id="KW-0732">Signal</keyword>
<comment type="caution">
    <text evidence="2">The sequence shown here is derived from an EMBL/GenBank/DDBJ whole genome shotgun (WGS) entry which is preliminary data.</text>
</comment>
<evidence type="ECO:0000313" key="4">
    <source>
        <dbReference type="Proteomes" id="UP001642409"/>
    </source>
</evidence>
<organism evidence="2">
    <name type="scientific">Hexamita inflata</name>
    <dbReference type="NCBI Taxonomy" id="28002"/>
    <lineage>
        <taxon>Eukaryota</taxon>
        <taxon>Metamonada</taxon>
        <taxon>Diplomonadida</taxon>
        <taxon>Hexamitidae</taxon>
        <taxon>Hexamitinae</taxon>
        <taxon>Hexamita</taxon>
    </lineage>
</organism>
<reference evidence="3 4" key="2">
    <citation type="submission" date="2024-07" db="EMBL/GenBank/DDBJ databases">
        <authorList>
            <person name="Akdeniz Z."/>
        </authorList>
    </citation>
    <scope>NUCLEOTIDE SEQUENCE [LARGE SCALE GENOMIC DNA]</scope>
</reference>
<protein>
    <submittedName>
        <fullName evidence="3">Hypothetical_protein</fullName>
    </submittedName>
</protein>
<evidence type="ECO:0000313" key="3">
    <source>
        <dbReference type="EMBL" id="CAL6077617.1"/>
    </source>
</evidence>
<dbReference type="Proteomes" id="UP001642409">
    <property type="component" value="Unassembled WGS sequence"/>
</dbReference>
<accession>A0AA86QLI0</accession>
<proteinExistence type="predicted"/>
<dbReference type="EMBL" id="CAXDID020000329">
    <property type="protein sequence ID" value="CAL6077617.1"/>
    <property type="molecule type" value="Genomic_DNA"/>
</dbReference>
<feature type="chain" id="PRO_5041731251" evidence="1">
    <location>
        <begin position="22"/>
        <end position="246"/>
    </location>
</feature>
<feature type="signal peptide" evidence="1">
    <location>
        <begin position="1"/>
        <end position="21"/>
    </location>
</feature>
<sequence length="246" mass="27551">MHLNYILTLIALLNANPYTDSIATLKEKLKCCDSTVTKYLNYYSDCDLNTRFAERVKKIQASYYDCSSEKIEKTIEHFKGQGYQPKVPRVILTDSSSEESDMVEQVPSKILLKTPECIKSKPSLKMQPVKILPIARQLKDLESEASEPEEVTESKVIKSVVIKPEVIKSVIIKSEAAKPEVIKSEIIKSVVIKSEAVKPEADEHAIIAPPTSPAEQALPQQAELLNSLTKNDIQQLVMLLLQLTKK</sequence>
<dbReference type="AlphaFoldDB" id="A0AA86QLI0"/>
<evidence type="ECO:0000256" key="1">
    <source>
        <dbReference type="SAM" id="SignalP"/>
    </source>
</evidence>